<feature type="compositionally biased region" description="Basic residues" evidence="1">
    <location>
        <begin position="474"/>
        <end position="483"/>
    </location>
</feature>
<feature type="region of interest" description="Disordered" evidence="1">
    <location>
        <begin position="350"/>
        <end position="373"/>
    </location>
</feature>
<proteinExistence type="predicted"/>
<dbReference type="AlphaFoldDB" id="A0AAE4W9A4"/>
<dbReference type="RefSeq" id="WP_156546617.1">
    <property type="nucleotide sequence ID" value="NZ_JABAEJ010000001.1"/>
</dbReference>
<evidence type="ECO:0000313" key="2">
    <source>
        <dbReference type="EMBL" id="MUZ56234.1"/>
    </source>
</evidence>
<evidence type="ECO:0000256" key="1">
    <source>
        <dbReference type="SAM" id="MobiDB-lite"/>
    </source>
</evidence>
<comment type="caution">
    <text evidence="2">The sequence shown here is derived from an EMBL/GenBank/DDBJ whole genome shotgun (WGS) entry which is preliminary data.</text>
</comment>
<sequence length="483" mass="51766">MFETAFTFGLTQFARSLSLPERLQRRPLRNAALEPWRLRNSSLDALYYDIRALTSDEAFYISDALAAEGLIMIVPPTGQGMLTLCETVDEYLLRGGREVRAMAVAGIGGSAAGAAAFARNVADAIEAPVCAVVSGYGLGDVVAEALGGAFFFGPLGFLRRNFEMIDDLVGRPQFGAYQRRPKPSQPPRHTSLDADTIQALLCHPDLRFNLVTGHSKGNQIVAEALNAIEKEAPERLSILAERLQIITFSTRVALPTPFSPPLAIIGELDWYGELNATAPVTNSVRVARAGHSTNISLPGGLKITDLLAQALSASPASASDTARTDEPVEHAIPSLLALVVPPVVAEASDTRAQVSTQASAQNSAMNDNDRNDDERVIVEEPVSLEPEPEISAEPVDAVAGDNTHDVIPQQPADAPLSEPVMHEDKAETEQILAPDELVPEASAQTISEPVAVADTLPPVQQSPVKQSFGQPGNTRKRNRSRKR</sequence>
<protein>
    <submittedName>
        <fullName evidence="2">Cell envelope biogenesis protein OmpA</fullName>
    </submittedName>
</protein>
<reference evidence="2 3" key="1">
    <citation type="submission" date="2019-12" db="EMBL/GenBank/DDBJ databases">
        <title>Whole-genome sequencing of Allorhizobium vitis.</title>
        <authorList>
            <person name="Gan H.M."/>
            <person name="Szegedi E."/>
            <person name="Burr T."/>
            <person name="Savka M.A."/>
        </authorList>
    </citation>
    <scope>NUCLEOTIDE SEQUENCE [LARGE SCALE GENOMIC DNA]</scope>
    <source>
        <strain evidence="2 3">CG989</strain>
    </source>
</reference>
<gene>
    <name evidence="2" type="ORF">GOZ95_02030</name>
</gene>
<evidence type="ECO:0000313" key="3">
    <source>
        <dbReference type="Proteomes" id="UP000436692"/>
    </source>
</evidence>
<organism evidence="2 3">
    <name type="scientific">Agrobacterium vitis</name>
    <name type="common">Rhizobium vitis</name>
    <dbReference type="NCBI Taxonomy" id="373"/>
    <lineage>
        <taxon>Bacteria</taxon>
        <taxon>Pseudomonadati</taxon>
        <taxon>Pseudomonadota</taxon>
        <taxon>Alphaproteobacteria</taxon>
        <taxon>Hyphomicrobiales</taxon>
        <taxon>Rhizobiaceae</taxon>
        <taxon>Rhizobium/Agrobacterium group</taxon>
        <taxon>Agrobacterium</taxon>
    </lineage>
</organism>
<feature type="compositionally biased region" description="Polar residues" evidence="1">
    <location>
        <begin position="350"/>
        <end position="366"/>
    </location>
</feature>
<feature type="compositionally biased region" description="Polar residues" evidence="1">
    <location>
        <begin position="458"/>
        <end position="473"/>
    </location>
</feature>
<name>A0AAE4W9A4_AGRVI</name>
<dbReference type="Proteomes" id="UP000436692">
    <property type="component" value="Unassembled WGS sequence"/>
</dbReference>
<dbReference type="EMBL" id="WPHM01000001">
    <property type="protein sequence ID" value="MUZ56234.1"/>
    <property type="molecule type" value="Genomic_DNA"/>
</dbReference>
<feature type="region of interest" description="Disordered" evidence="1">
    <location>
        <begin position="441"/>
        <end position="483"/>
    </location>
</feature>
<accession>A0AAE4W9A4</accession>